<gene>
    <name evidence="2" type="ORF">F503_01054</name>
</gene>
<dbReference type="Gene3D" id="1.10.510.10">
    <property type="entry name" value="Transferase(Phosphotransferase) domain 1"/>
    <property type="match status" value="1"/>
</dbReference>
<sequence length="682" mass="76774">MMDLSFEAIHDVIHPTAAFSQGSGDGDGGRSSTSSYAGSKDCGDDDEHHNSIDDDAGWTQSQLNPKNRIDSLAPMSQPLWRIDGSAGFGTQFYAYPLFLDGPPPMHIDVFVHEGASYPAVVRELLDLDVSFHTKDAGRVRRLGIAQHILRILHWHTTKEDGSLRQGVVKNLYNNGPFGSRIVIDNLSCHIHESRIAISPNYPLENDLISYQELIRMWGLVDDESLPPEVSIDRVHLVRQLHDSISEVYVDNDVGDQPGEPERTIVVLKSLTSGVKYMYQEIRALLKDIPRHEYILSKPLHIVTKQCLFGRKRGVIGFTMPFLKAGSLRDALPLLRVHGRLHRADQLRWARQITEAMCHVWHEGHSFYPDLRLDNVVLTAPAPEGDAGLVDFEQRGVWSSFSAPEVDYVENVRLVAFDDQDFDFAIPEDVCREFKKKLVLCYDAAMTEKTDASTTPAVQSGNSKLKTPSKRPLILRLEEEVKYSNPALSYNVSWSCLTKTEQEAAMVYMLGRLMWCIFEGMSAPHHGAIWQSYSREPELEFPTFQHSCPEQKALVLRCFGDAGAKEQSRFVRWKSKLYMKQGVKANSSTSPSPMYELVSDDLVGKARLYWKEQLDEGEAWLQHRNEQLHMAAVSHDASCGEGSTKMVDGIDPSTASKTNEVSAHGRPTLNQVLKWVKELESQV</sequence>
<dbReference type="HOGENOM" id="CLU_018065_0_0_1"/>
<dbReference type="OrthoDB" id="4062651at2759"/>
<reference evidence="2 3" key="1">
    <citation type="journal article" date="2013" name="BMC Genomics">
        <title>The genome and transcriptome of the pine saprophyte Ophiostoma piceae, and a comparison with the bark beetle-associated pine pathogen Grosmannia clavigera.</title>
        <authorList>
            <person name="Haridas S."/>
            <person name="Wang Y."/>
            <person name="Lim L."/>
            <person name="Massoumi Alamouti S."/>
            <person name="Jackman S."/>
            <person name="Docking R."/>
            <person name="Robertson G."/>
            <person name="Birol I."/>
            <person name="Bohlmann J."/>
            <person name="Breuil C."/>
        </authorList>
    </citation>
    <scope>NUCLEOTIDE SEQUENCE [LARGE SCALE GENOMIC DNA]</scope>
    <source>
        <strain evidence="2 3">UAMH 11346</strain>
    </source>
</reference>
<dbReference type="AlphaFoldDB" id="S3C8L4"/>
<dbReference type="eggNOG" id="ENOG502SDZT">
    <property type="taxonomic scope" value="Eukaryota"/>
</dbReference>
<organism evidence="2 3">
    <name type="scientific">Ophiostoma piceae (strain UAMH 11346)</name>
    <name type="common">Sap stain fungus</name>
    <dbReference type="NCBI Taxonomy" id="1262450"/>
    <lineage>
        <taxon>Eukaryota</taxon>
        <taxon>Fungi</taxon>
        <taxon>Dikarya</taxon>
        <taxon>Ascomycota</taxon>
        <taxon>Pezizomycotina</taxon>
        <taxon>Sordariomycetes</taxon>
        <taxon>Sordariomycetidae</taxon>
        <taxon>Ophiostomatales</taxon>
        <taxon>Ophiostomataceae</taxon>
        <taxon>Ophiostoma</taxon>
    </lineage>
</organism>
<protein>
    <recommendedName>
        <fullName evidence="4">Protein kinase domain-containing protein</fullName>
    </recommendedName>
</protein>
<name>S3C8L4_OPHP1</name>
<dbReference type="InterPro" id="IPR011009">
    <property type="entry name" value="Kinase-like_dom_sf"/>
</dbReference>
<keyword evidence="3" id="KW-1185">Reference proteome</keyword>
<feature type="region of interest" description="Disordered" evidence="1">
    <location>
        <begin position="17"/>
        <end position="70"/>
    </location>
</feature>
<accession>S3C8L4</accession>
<proteinExistence type="predicted"/>
<evidence type="ECO:0000256" key="1">
    <source>
        <dbReference type="SAM" id="MobiDB-lite"/>
    </source>
</evidence>
<evidence type="ECO:0000313" key="2">
    <source>
        <dbReference type="EMBL" id="EPE08271.1"/>
    </source>
</evidence>
<dbReference type="VEuPathDB" id="FungiDB:F503_01054"/>
<evidence type="ECO:0008006" key="4">
    <source>
        <dbReference type="Google" id="ProtNLM"/>
    </source>
</evidence>
<dbReference type="STRING" id="1262450.S3C8L4"/>
<dbReference type="SUPFAM" id="SSF56112">
    <property type="entry name" value="Protein kinase-like (PK-like)"/>
    <property type="match status" value="1"/>
</dbReference>
<evidence type="ECO:0000313" key="3">
    <source>
        <dbReference type="Proteomes" id="UP000016923"/>
    </source>
</evidence>
<dbReference type="EMBL" id="KE148149">
    <property type="protein sequence ID" value="EPE08271.1"/>
    <property type="molecule type" value="Genomic_DNA"/>
</dbReference>
<dbReference type="Proteomes" id="UP000016923">
    <property type="component" value="Unassembled WGS sequence"/>
</dbReference>